<sequence>MSLCCTKCQKDTEVRVVMLGLDGSGKTSLLYQWKINELVDTIPTIGFNVETVKRNKLSLTLWDVGGQEKIRPLWKHYLRDATILFYVIDSTQRDFQRIQETKMELIKLMSNDDLAGVPFIILFNKSDLPNSLSEEEIEDEYDFKIGETELKINQIHKIKVIRTSALSPDNLTEILDWIELITQKKKKY</sequence>
<dbReference type="FunFam" id="3.40.50.300:FF:000412">
    <property type="entry name" value="ADP-ribosylation factor 1"/>
    <property type="match status" value="1"/>
</dbReference>
<gene>
    <name evidence="7" type="ORF">HINF_LOCUS24217</name>
    <name evidence="8" type="ORF">HINF_LOCUS49154</name>
</gene>
<evidence type="ECO:0000313" key="7">
    <source>
        <dbReference type="EMBL" id="CAI9936572.1"/>
    </source>
</evidence>
<evidence type="ECO:0000313" key="8">
    <source>
        <dbReference type="EMBL" id="CAL6060287.1"/>
    </source>
</evidence>
<evidence type="ECO:0000313" key="9">
    <source>
        <dbReference type="Proteomes" id="UP001642409"/>
    </source>
</evidence>
<feature type="binding site" evidence="5">
    <location>
        <position position="44"/>
    </location>
    <ligand>
        <name>Mg(2+)</name>
        <dbReference type="ChEBI" id="CHEBI:18420"/>
    </ligand>
</feature>
<dbReference type="NCBIfam" id="TIGR00231">
    <property type="entry name" value="small_GTP"/>
    <property type="match status" value="1"/>
</dbReference>
<dbReference type="SMART" id="SM00175">
    <property type="entry name" value="RAB"/>
    <property type="match status" value="1"/>
</dbReference>
<feature type="binding site" evidence="4">
    <location>
        <begin position="124"/>
        <end position="127"/>
    </location>
    <ligand>
        <name>GTP</name>
        <dbReference type="ChEBI" id="CHEBI:37565"/>
    </ligand>
</feature>
<dbReference type="SMART" id="SM00178">
    <property type="entry name" value="SAR"/>
    <property type="match status" value="1"/>
</dbReference>
<evidence type="ECO:0000256" key="6">
    <source>
        <dbReference type="RuleBase" id="RU003925"/>
    </source>
</evidence>
<name>A0AA86PJ50_9EUKA</name>
<comment type="similarity">
    <text evidence="1 6">Belongs to the small GTPase superfamily. Arf family.</text>
</comment>
<dbReference type="SMART" id="SM00177">
    <property type="entry name" value="ARF"/>
    <property type="match status" value="1"/>
</dbReference>
<dbReference type="InterPro" id="IPR005225">
    <property type="entry name" value="Small_GTP-bd"/>
</dbReference>
<dbReference type="PROSITE" id="PS51419">
    <property type="entry name" value="RAB"/>
    <property type="match status" value="1"/>
</dbReference>
<proteinExistence type="inferred from homology"/>
<dbReference type="InterPro" id="IPR006689">
    <property type="entry name" value="Small_GTPase_ARF/SAR"/>
</dbReference>
<accession>A0AA86PJ50</accession>
<dbReference type="EMBL" id="CAXDID020000229">
    <property type="protein sequence ID" value="CAL6060287.1"/>
    <property type="molecule type" value="Genomic_DNA"/>
</dbReference>
<evidence type="ECO:0000256" key="3">
    <source>
        <dbReference type="ARBA" id="ARBA00023134"/>
    </source>
</evidence>
<dbReference type="GO" id="GO:0046872">
    <property type="term" value="F:metal ion binding"/>
    <property type="evidence" value="ECO:0007669"/>
    <property type="project" value="UniProtKB-KW"/>
</dbReference>
<dbReference type="SUPFAM" id="SSF52540">
    <property type="entry name" value="P-loop containing nucleoside triphosphate hydrolases"/>
    <property type="match status" value="1"/>
</dbReference>
<keyword evidence="5" id="KW-0460">Magnesium</keyword>
<dbReference type="Pfam" id="PF00025">
    <property type="entry name" value="Arf"/>
    <property type="match status" value="1"/>
</dbReference>
<feature type="binding site" evidence="5">
    <location>
        <position position="27"/>
    </location>
    <ligand>
        <name>Mg(2+)</name>
        <dbReference type="ChEBI" id="CHEBI:18420"/>
    </ligand>
</feature>
<dbReference type="InterPro" id="IPR027417">
    <property type="entry name" value="P-loop_NTPase"/>
</dbReference>
<keyword evidence="9" id="KW-1185">Reference proteome</keyword>
<feature type="binding site" evidence="4">
    <location>
        <position position="66"/>
    </location>
    <ligand>
        <name>GTP</name>
        <dbReference type="ChEBI" id="CHEBI:37565"/>
    </ligand>
</feature>
<comment type="caution">
    <text evidence="7">The sequence shown here is derived from an EMBL/GenBank/DDBJ whole genome shotgun (WGS) entry which is preliminary data.</text>
</comment>
<dbReference type="EMBL" id="CATOUU010000637">
    <property type="protein sequence ID" value="CAI9936572.1"/>
    <property type="molecule type" value="Genomic_DNA"/>
</dbReference>
<dbReference type="InterPro" id="IPR024156">
    <property type="entry name" value="Small_GTPase_ARF"/>
</dbReference>
<dbReference type="GO" id="GO:0003924">
    <property type="term" value="F:GTPase activity"/>
    <property type="evidence" value="ECO:0007669"/>
    <property type="project" value="InterPro"/>
</dbReference>
<reference evidence="7" key="1">
    <citation type="submission" date="2023-06" db="EMBL/GenBank/DDBJ databases">
        <authorList>
            <person name="Kurt Z."/>
        </authorList>
    </citation>
    <scope>NUCLEOTIDE SEQUENCE</scope>
</reference>
<keyword evidence="3 4" id="KW-0342">GTP-binding</keyword>
<dbReference type="AlphaFoldDB" id="A0AA86PJ50"/>
<protein>
    <submittedName>
        <fullName evidence="7">ADP-ribosylation factor</fullName>
    </submittedName>
    <submittedName>
        <fullName evidence="8">ADP-ribosylation_factor</fullName>
    </submittedName>
</protein>
<dbReference type="GO" id="GO:0030010">
    <property type="term" value="P:establishment of cell polarity"/>
    <property type="evidence" value="ECO:0007669"/>
    <property type="project" value="UniProtKB-ARBA"/>
</dbReference>
<keyword evidence="2 4" id="KW-0547">Nucleotide-binding</keyword>
<dbReference type="SMART" id="SM00173">
    <property type="entry name" value="RAS"/>
    <property type="match status" value="1"/>
</dbReference>
<feature type="binding site" evidence="4">
    <location>
        <begin position="20"/>
        <end position="27"/>
    </location>
    <ligand>
        <name>GTP</name>
        <dbReference type="ChEBI" id="CHEBI:37565"/>
    </ligand>
</feature>
<evidence type="ECO:0000256" key="1">
    <source>
        <dbReference type="ARBA" id="ARBA00010290"/>
    </source>
</evidence>
<dbReference type="Gene3D" id="3.40.50.300">
    <property type="entry name" value="P-loop containing nucleotide triphosphate hydrolases"/>
    <property type="match status" value="1"/>
</dbReference>
<dbReference type="CDD" id="cd00878">
    <property type="entry name" value="Arf_Arl"/>
    <property type="match status" value="1"/>
</dbReference>
<evidence type="ECO:0000256" key="2">
    <source>
        <dbReference type="ARBA" id="ARBA00022741"/>
    </source>
</evidence>
<organism evidence="7">
    <name type="scientific">Hexamita inflata</name>
    <dbReference type="NCBI Taxonomy" id="28002"/>
    <lineage>
        <taxon>Eukaryota</taxon>
        <taxon>Metamonada</taxon>
        <taxon>Diplomonadida</taxon>
        <taxon>Hexamitidae</taxon>
        <taxon>Hexamitinae</taxon>
        <taxon>Hexamita</taxon>
    </lineage>
</organism>
<dbReference type="Proteomes" id="UP001642409">
    <property type="component" value="Unassembled WGS sequence"/>
</dbReference>
<dbReference type="GO" id="GO:0005525">
    <property type="term" value="F:GTP binding"/>
    <property type="evidence" value="ECO:0007669"/>
    <property type="project" value="UniProtKB-KW"/>
</dbReference>
<dbReference type="PROSITE" id="PS51417">
    <property type="entry name" value="ARF"/>
    <property type="match status" value="1"/>
</dbReference>
<reference evidence="8 9" key="2">
    <citation type="submission" date="2024-07" db="EMBL/GenBank/DDBJ databases">
        <authorList>
            <person name="Akdeniz Z."/>
        </authorList>
    </citation>
    <scope>NUCLEOTIDE SEQUENCE [LARGE SCALE GENOMIC DNA]</scope>
</reference>
<evidence type="ECO:0000256" key="5">
    <source>
        <dbReference type="PIRSR" id="PIRSR606689-2"/>
    </source>
</evidence>
<keyword evidence="5" id="KW-0479">Metal-binding</keyword>
<dbReference type="PANTHER" id="PTHR11711">
    <property type="entry name" value="ADP RIBOSYLATION FACTOR-RELATED"/>
    <property type="match status" value="1"/>
</dbReference>
<dbReference type="PRINTS" id="PR00328">
    <property type="entry name" value="SAR1GTPBP"/>
</dbReference>
<evidence type="ECO:0000256" key="4">
    <source>
        <dbReference type="PIRSR" id="PIRSR606689-1"/>
    </source>
</evidence>